<dbReference type="CDD" id="cd06339">
    <property type="entry name" value="PBP1_YraM_LppC_lipoprotein-like"/>
    <property type="match status" value="1"/>
</dbReference>
<dbReference type="RefSeq" id="WP_011233685.1">
    <property type="nucleotide sequence ID" value="NC_006512.1"/>
</dbReference>
<dbReference type="GO" id="GO:0030234">
    <property type="term" value="F:enzyme regulator activity"/>
    <property type="evidence" value="ECO:0007669"/>
    <property type="project" value="TreeGrafter"/>
</dbReference>
<dbReference type="EMBL" id="AE017340">
    <property type="protein sequence ID" value="AAV81267.1"/>
    <property type="molecule type" value="Genomic_DNA"/>
</dbReference>
<keyword evidence="1" id="KW-0472">Membrane</keyword>
<dbReference type="OrthoDB" id="6708821at2"/>
<reference evidence="3 4" key="1">
    <citation type="journal article" date="2004" name="Proc. Natl. Acad. Sci. U.S.A.">
        <title>Genome sequence of the deep-sea gamma-proteobacterium Idiomarina loihiensis reveals amino acid fermentation as a source of carbon and energy.</title>
        <authorList>
            <person name="Hou S."/>
            <person name="Saw J.H."/>
            <person name="Lee K.S."/>
            <person name="Freitas T.A."/>
            <person name="Belisle C."/>
            <person name="Kawarabayasi Y."/>
            <person name="Donachie S.P."/>
            <person name="Pikina A."/>
            <person name="Galperin M.Y."/>
            <person name="Koonin E.V."/>
            <person name="Makarova K.S."/>
            <person name="Omelchenko M.V."/>
            <person name="Sorokin A."/>
            <person name="Wolf Y.I."/>
            <person name="Li Q.X."/>
            <person name="Keum Y.S."/>
            <person name="Campbell S."/>
            <person name="Denery J."/>
            <person name="Aizawa S."/>
            <person name="Shibata S."/>
            <person name="Malahoff A."/>
            <person name="Alam M."/>
        </authorList>
    </citation>
    <scope>NUCLEOTIDE SEQUENCE [LARGE SCALE GENOMIC DNA]</scope>
    <source>
        <strain evidence="4">ATCC BAA-735 / DSM 15497 / L2-TR</strain>
    </source>
</reference>
<protein>
    <submittedName>
        <fullName evidence="3">Lipoprotein</fullName>
    </submittedName>
</protein>
<sequence length="627" mass="70452">MFRTHSFVLLALMALLVLTQCTSAPDRSTKDPAEAVDVADQELSLTEEKSAGDWLQEADAAANEVEQHSALIRAANAFQNEHQWQQAAAILSQLAPKKITHHSQKYYRLAKARWAAEQKVWAKVIEELEDVATQFNQREFRVLSLQLLSQAAYQQQDYWQSLVWQVDAQRFAEQRNTDTVWSIARRIKQSELPQQRPNDLALAGWWRLVDYHHQAMTHPDSLTSFLNQWQQSFPNHDAATLVDIWLEPPLKPSESELEAEQAPPEPTLAVLLPLSGRYKQQGQAVRDGVIARTGEMKNLRVVFIDSEASDIESQQKQISELSPVGIIGPLLKDKVAAWSAQPITGIPQVYLNQIDDEAAQNSLTNVFFALSPESEAQQAAQKINQQFPSSKSALVITADGSSGRRMVDAFTSSWENEQAEQPTISYFSEREDMKTTVERSLGLTDSQQRIRAVKIAAGKIIVDEQERSRRDISAIYLPGNLQQTRLLKPFIDVSVSPFAEPIPVYASSATHELRNRLGDSDLNGIIFSDVPWLIESSGKNILLSQWLELRNGWGLSLARLTAMGYDSVSLIQRLEMMNRMPGLVWSGLSGELHIDNSVVQRKLIWATFSKGEITLAKEADNAGSRYR</sequence>
<feature type="signal peptide" evidence="2">
    <location>
        <begin position="1"/>
        <end position="24"/>
    </location>
</feature>
<dbReference type="Pfam" id="PF04348">
    <property type="entry name" value="LppC"/>
    <property type="match status" value="1"/>
</dbReference>
<evidence type="ECO:0000256" key="2">
    <source>
        <dbReference type="SAM" id="SignalP"/>
    </source>
</evidence>
<keyword evidence="3" id="KW-0449">Lipoprotein</keyword>
<dbReference type="PANTHER" id="PTHR38038">
    <property type="entry name" value="PENICILLIN-BINDING PROTEIN ACTIVATOR LPOA"/>
    <property type="match status" value="1"/>
</dbReference>
<feature type="chain" id="PRO_5004261540" evidence="2">
    <location>
        <begin position="25"/>
        <end position="627"/>
    </location>
</feature>
<dbReference type="InterPro" id="IPR028082">
    <property type="entry name" value="Peripla_BP_I"/>
</dbReference>
<dbReference type="PANTHER" id="PTHR38038:SF1">
    <property type="entry name" value="PENICILLIN-BINDING PROTEIN ACTIVATOR LPOA"/>
    <property type="match status" value="1"/>
</dbReference>
<accession>Q5R0K9</accession>
<name>Q5R0K9_IDILO</name>
<dbReference type="GeneID" id="41335576"/>
<organism evidence="3 4">
    <name type="scientific">Idiomarina loihiensis (strain ATCC BAA-735 / DSM 15497 / L2-TR)</name>
    <dbReference type="NCBI Taxonomy" id="283942"/>
    <lineage>
        <taxon>Bacteria</taxon>
        <taxon>Pseudomonadati</taxon>
        <taxon>Pseudomonadota</taxon>
        <taxon>Gammaproteobacteria</taxon>
        <taxon>Alteromonadales</taxon>
        <taxon>Idiomarinaceae</taxon>
        <taxon>Idiomarina</taxon>
    </lineage>
</organism>
<evidence type="ECO:0000256" key="1">
    <source>
        <dbReference type="ARBA" id="ARBA00023136"/>
    </source>
</evidence>
<dbReference type="Gene3D" id="1.25.40.650">
    <property type="match status" value="1"/>
</dbReference>
<dbReference type="GO" id="GO:0031241">
    <property type="term" value="C:periplasmic side of cell outer membrane"/>
    <property type="evidence" value="ECO:0007669"/>
    <property type="project" value="TreeGrafter"/>
</dbReference>
<dbReference type="eggNOG" id="COG3107">
    <property type="taxonomic scope" value="Bacteria"/>
</dbReference>
<keyword evidence="4" id="KW-1185">Reference proteome</keyword>
<dbReference type="Gene3D" id="3.40.50.2300">
    <property type="match status" value="2"/>
</dbReference>
<dbReference type="InterPro" id="IPR007443">
    <property type="entry name" value="LpoA"/>
</dbReference>
<evidence type="ECO:0000313" key="4">
    <source>
        <dbReference type="Proteomes" id="UP000001171"/>
    </source>
</evidence>
<gene>
    <name evidence="3" type="primary">lppC</name>
    <name evidence="3" type="ordered locus">IL0424</name>
</gene>
<keyword evidence="2" id="KW-0732">Signal</keyword>
<dbReference type="Proteomes" id="UP000001171">
    <property type="component" value="Chromosome"/>
</dbReference>
<dbReference type="HOGENOM" id="CLU_026091_1_0_6"/>
<dbReference type="AlphaFoldDB" id="Q5R0K9"/>
<evidence type="ECO:0000313" key="3">
    <source>
        <dbReference type="EMBL" id="AAV81267.1"/>
    </source>
</evidence>
<dbReference type="SUPFAM" id="SSF53822">
    <property type="entry name" value="Periplasmic binding protein-like I"/>
    <property type="match status" value="1"/>
</dbReference>
<proteinExistence type="predicted"/>
<dbReference type="GO" id="GO:0009252">
    <property type="term" value="P:peptidoglycan biosynthetic process"/>
    <property type="evidence" value="ECO:0007669"/>
    <property type="project" value="TreeGrafter"/>
</dbReference>
<dbReference type="STRING" id="283942.IL0424"/>
<dbReference type="KEGG" id="ilo:IL0424"/>